<dbReference type="EMBL" id="NUAJ01000012">
    <property type="protein sequence ID" value="PEN54716.1"/>
    <property type="molecule type" value="Genomic_DNA"/>
</dbReference>
<dbReference type="Proteomes" id="UP000220934">
    <property type="component" value="Unassembled WGS sequence"/>
</dbReference>
<gene>
    <name evidence="2" type="ORF">CN551_12145</name>
    <name evidence="1" type="ORF">CN596_12090</name>
    <name evidence="3" type="ORF">CON73_00775</name>
</gene>
<reference evidence="4 5" key="2">
    <citation type="submission" date="2017-09" db="EMBL/GenBank/DDBJ databases">
        <title>Large-scale bioinformatics analysis of Bacillus genomes uncovers conserved roles of natural products in bacterial physiology.</title>
        <authorList>
            <consortium name="Agbiome Team Llc"/>
            <person name="Bleich R.M."/>
            <person name="Kirk G.J."/>
            <person name="Santa Maria K.C."/>
            <person name="Allen S.E."/>
            <person name="Farag S."/>
            <person name="Shank E.A."/>
            <person name="Bowers A."/>
        </authorList>
    </citation>
    <scope>NUCLEOTIDE SEQUENCE [LARGE SCALE GENOMIC DNA]</scope>
    <source>
        <strain evidence="2 4">AFS027629</strain>
        <strain evidence="1 5">AFS027958</strain>
    </source>
</reference>
<sequence length="41" mass="4453">MGQGNRGMAFEMLINLANEMYQRGGSGAYKQAPDSCEGIKK</sequence>
<comment type="caution">
    <text evidence="3">The sequence shown here is derived from an EMBL/GenBank/DDBJ whole genome shotgun (WGS) entry which is preliminary data.</text>
</comment>
<evidence type="ECO:0000313" key="6">
    <source>
        <dbReference type="Proteomes" id="UP000225320"/>
    </source>
</evidence>
<protein>
    <submittedName>
        <fullName evidence="3">Recombinase RecU</fullName>
    </submittedName>
</protein>
<evidence type="ECO:0000313" key="2">
    <source>
        <dbReference type="EMBL" id="PEN88753.1"/>
    </source>
</evidence>
<reference evidence="3 6" key="1">
    <citation type="submission" date="2017-09" db="EMBL/GenBank/DDBJ databases">
        <title>Large-scale bioinformatics analysis of Bacillus genomes uncovers conserved roles of natural products in bacterial physiology.</title>
        <authorList>
            <consortium name="Agbiome Team Llc"/>
            <person name="Bleich R.M."/>
            <person name="Grubbs K.J."/>
            <person name="Santa Maria K.C."/>
            <person name="Allen S.E."/>
            <person name="Farag S."/>
            <person name="Shank E.A."/>
            <person name="Bowers A."/>
        </authorList>
    </citation>
    <scope>NUCLEOTIDE SEQUENCE [LARGE SCALE GENOMIC DNA]</scope>
    <source>
        <strain evidence="3 6">AFS094862</strain>
    </source>
</reference>
<dbReference type="Proteomes" id="UP000220078">
    <property type="component" value="Unassembled WGS sequence"/>
</dbReference>
<dbReference type="Proteomes" id="UP000225320">
    <property type="component" value="Unassembled WGS sequence"/>
</dbReference>
<organism evidence="3 6">
    <name type="scientific">Bacillus toyonensis</name>
    <dbReference type="NCBI Taxonomy" id="155322"/>
    <lineage>
        <taxon>Bacteria</taxon>
        <taxon>Bacillati</taxon>
        <taxon>Bacillota</taxon>
        <taxon>Bacilli</taxon>
        <taxon>Bacillales</taxon>
        <taxon>Bacillaceae</taxon>
        <taxon>Bacillus</taxon>
        <taxon>Bacillus cereus group</taxon>
    </lineage>
</organism>
<evidence type="ECO:0000313" key="1">
    <source>
        <dbReference type="EMBL" id="PEN54716.1"/>
    </source>
</evidence>
<name>A0A2B7WDW2_9BACI</name>
<dbReference type="AlphaFoldDB" id="A0A2B7WDW2"/>
<dbReference type="EMBL" id="NUAP01000024">
    <property type="protein sequence ID" value="PEN88753.1"/>
    <property type="molecule type" value="Genomic_DNA"/>
</dbReference>
<evidence type="ECO:0000313" key="3">
    <source>
        <dbReference type="EMBL" id="PGG94782.1"/>
    </source>
</evidence>
<accession>A0A2B7WDW2</accession>
<proteinExistence type="predicted"/>
<dbReference type="EMBL" id="NVOI01000011">
    <property type="protein sequence ID" value="PGG94782.1"/>
    <property type="molecule type" value="Genomic_DNA"/>
</dbReference>
<evidence type="ECO:0000313" key="5">
    <source>
        <dbReference type="Proteomes" id="UP000220934"/>
    </source>
</evidence>
<evidence type="ECO:0000313" key="4">
    <source>
        <dbReference type="Proteomes" id="UP000220078"/>
    </source>
</evidence>